<dbReference type="Proteomes" id="UP000784294">
    <property type="component" value="Unassembled WGS sequence"/>
</dbReference>
<dbReference type="AlphaFoldDB" id="A0A448WDH5"/>
<proteinExistence type="predicted"/>
<accession>A0A448WDH5</accession>
<organism evidence="1 2">
    <name type="scientific">Protopolystoma xenopodis</name>
    <dbReference type="NCBI Taxonomy" id="117903"/>
    <lineage>
        <taxon>Eukaryota</taxon>
        <taxon>Metazoa</taxon>
        <taxon>Spiralia</taxon>
        <taxon>Lophotrochozoa</taxon>
        <taxon>Platyhelminthes</taxon>
        <taxon>Monogenea</taxon>
        <taxon>Polyopisthocotylea</taxon>
        <taxon>Polystomatidea</taxon>
        <taxon>Polystomatidae</taxon>
        <taxon>Protopolystoma</taxon>
    </lineage>
</organism>
<keyword evidence="2" id="KW-1185">Reference proteome</keyword>
<evidence type="ECO:0000313" key="2">
    <source>
        <dbReference type="Proteomes" id="UP000784294"/>
    </source>
</evidence>
<gene>
    <name evidence="1" type="ORF">PXEA_LOCUS2476</name>
</gene>
<dbReference type="EMBL" id="CAAALY010005310">
    <property type="protein sequence ID" value="VEL09036.1"/>
    <property type="molecule type" value="Genomic_DNA"/>
</dbReference>
<comment type="caution">
    <text evidence="1">The sequence shown here is derived from an EMBL/GenBank/DDBJ whole genome shotgun (WGS) entry which is preliminary data.</text>
</comment>
<name>A0A448WDH5_9PLAT</name>
<evidence type="ECO:0000313" key="1">
    <source>
        <dbReference type="EMBL" id="VEL09036.1"/>
    </source>
</evidence>
<reference evidence="1" key="1">
    <citation type="submission" date="2018-11" db="EMBL/GenBank/DDBJ databases">
        <authorList>
            <consortium name="Pathogen Informatics"/>
        </authorList>
    </citation>
    <scope>NUCLEOTIDE SEQUENCE</scope>
</reference>
<sequence length="241" mass="24295">MDQWRLWFHRADFDIHYKSRLVSILLTSPYVLSGINTGGTSAGQQSKRSQPFTSAHSSIDLFASAEDSARMTGQFAQPTSTARSTRVSIAGPLPPSSLSAASLSFISGASINTISGVSTNMSRSQTALLNSTLAGQSAGITVTTSVAPTSVTMLAGLGIGGISKKLSATTAPLNLTAVTISPTGASGTNSISRQSGVGAQVSGIGSTPLLAGHEAGPAIGLAAGARALSQLAGASQVRFCL</sequence>
<protein>
    <submittedName>
        <fullName evidence="1">Uncharacterized protein</fullName>
    </submittedName>
</protein>